<dbReference type="AlphaFoldDB" id="A0A2M8KRW6"/>
<dbReference type="Gene3D" id="1.20.144.10">
    <property type="entry name" value="Phosphatidic acid phosphatase type 2/haloperoxidase"/>
    <property type="match status" value="1"/>
</dbReference>
<dbReference type="InterPro" id="IPR036938">
    <property type="entry name" value="PAP2/HPO_sf"/>
</dbReference>
<feature type="transmembrane region" description="Helical" evidence="1">
    <location>
        <begin position="161"/>
        <end position="177"/>
    </location>
</feature>
<organism evidence="3 4">
    <name type="scientific">Candidatus Roizmanbacteria bacterium CG10_big_fil_rev_8_21_14_0_10_39_6</name>
    <dbReference type="NCBI Taxonomy" id="1974853"/>
    <lineage>
        <taxon>Bacteria</taxon>
        <taxon>Candidatus Roizmaniibacteriota</taxon>
    </lineage>
</organism>
<feature type="transmembrane region" description="Helical" evidence="1">
    <location>
        <begin position="50"/>
        <end position="71"/>
    </location>
</feature>
<evidence type="ECO:0000313" key="4">
    <source>
        <dbReference type="Proteomes" id="UP000229554"/>
    </source>
</evidence>
<dbReference type="Pfam" id="PF01569">
    <property type="entry name" value="PAP2"/>
    <property type="match status" value="1"/>
</dbReference>
<comment type="caution">
    <text evidence="3">The sequence shown here is derived from an EMBL/GenBank/DDBJ whole genome shotgun (WGS) entry which is preliminary data.</text>
</comment>
<feature type="domain" description="Phosphatidic acid phosphatase type 2/haloperoxidase" evidence="2">
    <location>
        <begin position="81"/>
        <end position="204"/>
    </location>
</feature>
<feature type="transmembrane region" description="Helical" evidence="1">
    <location>
        <begin position="136"/>
        <end position="154"/>
    </location>
</feature>
<keyword evidence="1" id="KW-1133">Transmembrane helix</keyword>
<keyword evidence="1" id="KW-0812">Transmembrane</keyword>
<name>A0A2M8KRW6_9BACT</name>
<reference evidence="4" key="1">
    <citation type="submission" date="2017-09" db="EMBL/GenBank/DDBJ databases">
        <title>Depth-based differentiation of microbial function through sediment-hosted aquifers and enrichment of novel symbionts in the deep terrestrial subsurface.</title>
        <authorList>
            <person name="Probst A.J."/>
            <person name="Ladd B."/>
            <person name="Jarett J.K."/>
            <person name="Geller-Mcgrath D.E."/>
            <person name="Sieber C.M.K."/>
            <person name="Emerson J.B."/>
            <person name="Anantharaman K."/>
            <person name="Thomas B.C."/>
            <person name="Malmstrom R."/>
            <person name="Stieglmeier M."/>
            <person name="Klingl A."/>
            <person name="Woyke T."/>
            <person name="Ryan C.M."/>
            <person name="Banfield J.F."/>
        </authorList>
    </citation>
    <scope>NUCLEOTIDE SEQUENCE [LARGE SCALE GENOMIC DNA]</scope>
</reference>
<feature type="transmembrane region" description="Helical" evidence="1">
    <location>
        <begin position="189"/>
        <end position="207"/>
    </location>
</feature>
<evidence type="ECO:0000313" key="3">
    <source>
        <dbReference type="EMBL" id="PJE62671.1"/>
    </source>
</evidence>
<evidence type="ECO:0000259" key="2">
    <source>
        <dbReference type="SMART" id="SM00014"/>
    </source>
</evidence>
<dbReference type="SUPFAM" id="SSF48317">
    <property type="entry name" value="Acid phosphatase/Vanadium-dependent haloperoxidase"/>
    <property type="match status" value="1"/>
</dbReference>
<keyword evidence="1" id="KW-0472">Membrane</keyword>
<accession>A0A2M8KRW6</accession>
<dbReference type="Proteomes" id="UP000229554">
    <property type="component" value="Unassembled WGS sequence"/>
</dbReference>
<dbReference type="SMART" id="SM00014">
    <property type="entry name" value="acidPPc"/>
    <property type="match status" value="1"/>
</dbReference>
<evidence type="ECO:0000256" key="1">
    <source>
        <dbReference type="SAM" id="Phobius"/>
    </source>
</evidence>
<dbReference type="EMBL" id="PFED01000150">
    <property type="protein sequence ID" value="PJE62671.1"/>
    <property type="molecule type" value="Genomic_DNA"/>
</dbReference>
<protein>
    <recommendedName>
        <fullName evidence="2">Phosphatidic acid phosphatase type 2/haloperoxidase domain-containing protein</fullName>
    </recommendedName>
</protein>
<sequence length="217" mass="24887">MKKKNMYFASALLFVAFIAISLLVRTDLLRTFDFNTTVRIQNHTPRILDPYLSYFSFFGSFEVTITILIIFALLLRKYFFLSLSIVLFGVSHLFELVGKNFLLQPAPPFLFHRTYSFFLFPSSYVHTNGSYPSGHSMRSIFLLVIMFLFLWNSNVKGVKRTVFFILIGVITFLMLYSRVSLGEHWTTDVIGGALLGASSALFVFAHYKKNGKKITHA</sequence>
<dbReference type="InterPro" id="IPR000326">
    <property type="entry name" value="PAP2/HPO"/>
</dbReference>
<dbReference type="PANTHER" id="PTHR14969:SF13">
    <property type="entry name" value="AT30094P"/>
    <property type="match status" value="1"/>
</dbReference>
<proteinExistence type="predicted"/>
<dbReference type="PANTHER" id="PTHR14969">
    <property type="entry name" value="SPHINGOSINE-1-PHOSPHATE PHOSPHOHYDROLASE"/>
    <property type="match status" value="1"/>
</dbReference>
<feature type="transmembrane region" description="Helical" evidence="1">
    <location>
        <begin position="78"/>
        <end position="97"/>
    </location>
</feature>
<gene>
    <name evidence="3" type="ORF">COU88_03750</name>
</gene>